<feature type="transmembrane region" description="Helical" evidence="17">
    <location>
        <begin position="90"/>
        <end position="112"/>
    </location>
</feature>
<feature type="transmembrane region" description="Helical" evidence="17">
    <location>
        <begin position="27"/>
        <end position="47"/>
    </location>
</feature>
<comment type="subcellular location">
    <subcellularLocation>
        <location evidence="1">Cell membrane</location>
        <topology evidence="1">Multi-pass membrane protein</topology>
    </subcellularLocation>
</comment>
<keyword evidence="10" id="KW-0560">Oxidoreductase</keyword>
<evidence type="ECO:0000313" key="18">
    <source>
        <dbReference type="EMBL" id="SHG57144.1"/>
    </source>
</evidence>
<organism evidence="18 19">
    <name type="scientific">Bradyrhizobium erythrophlei</name>
    <dbReference type="NCBI Taxonomy" id="1437360"/>
    <lineage>
        <taxon>Bacteria</taxon>
        <taxon>Pseudomonadati</taxon>
        <taxon>Pseudomonadota</taxon>
        <taxon>Alphaproteobacteria</taxon>
        <taxon>Hyphomicrobiales</taxon>
        <taxon>Nitrobacteraceae</taxon>
        <taxon>Bradyrhizobium</taxon>
    </lineage>
</organism>
<sequence>MTDTHYDRAPGDASALPDVEQGASSGVLVYTIGLALAVVLTAMSFWVANTSLLWVGGVSLGLTVLAIAQMGIHLVFFLHVTTGPDNTNNVMALAFGVLIVTLVVVGSLLIMADLNDNMMPAAELMNLQMQH</sequence>
<dbReference type="AlphaFoldDB" id="A0A1M5KWF9"/>
<evidence type="ECO:0000256" key="9">
    <source>
        <dbReference type="ARBA" id="ARBA00022989"/>
    </source>
</evidence>
<evidence type="ECO:0000256" key="11">
    <source>
        <dbReference type="ARBA" id="ARBA00023136"/>
    </source>
</evidence>
<dbReference type="InterPro" id="IPR050968">
    <property type="entry name" value="Cytochrome_c_oxidase_bac_sub4"/>
</dbReference>
<dbReference type="GO" id="GO:0015990">
    <property type="term" value="P:electron transport coupled proton transport"/>
    <property type="evidence" value="ECO:0007669"/>
    <property type="project" value="InterPro"/>
</dbReference>
<evidence type="ECO:0000313" key="19">
    <source>
        <dbReference type="Proteomes" id="UP000190675"/>
    </source>
</evidence>
<evidence type="ECO:0000256" key="6">
    <source>
        <dbReference type="ARBA" id="ARBA00022475"/>
    </source>
</evidence>
<name>A0A1M5KWF9_9BRAD</name>
<evidence type="ECO:0000256" key="8">
    <source>
        <dbReference type="ARBA" id="ARBA00022982"/>
    </source>
</evidence>
<evidence type="ECO:0000256" key="5">
    <source>
        <dbReference type="ARBA" id="ARBA00022448"/>
    </source>
</evidence>
<evidence type="ECO:0000256" key="2">
    <source>
        <dbReference type="ARBA" id="ARBA00008079"/>
    </source>
</evidence>
<dbReference type="PANTHER" id="PTHR36835">
    <property type="entry name" value="CYTOCHROME BO(3) UBIQUINOL OXIDASE SUBUNIT 4"/>
    <property type="match status" value="1"/>
</dbReference>
<evidence type="ECO:0000256" key="14">
    <source>
        <dbReference type="ARBA" id="ARBA00030211"/>
    </source>
</evidence>
<evidence type="ECO:0000256" key="1">
    <source>
        <dbReference type="ARBA" id="ARBA00004651"/>
    </source>
</evidence>
<dbReference type="GO" id="GO:0005886">
    <property type="term" value="C:plasma membrane"/>
    <property type="evidence" value="ECO:0007669"/>
    <property type="project" value="UniProtKB-SubCell"/>
</dbReference>
<protein>
    <recommendedName>
        <fullName evidence="4">Cytochrome bo(3) ubiquinol oxidase subunit 4</fullName>
    </recommendedName>
    <alternativeName>
        <fullName evidence="16">Cytochrome o ubiquinol oxidase subunit 4</fullName>
    </alternativeName>
    <alternativeName>
        <fullName evidence="13">Oxidase bo(3) subunit 4</fullName>
    </alternativeName>
    <alternativeName>
        <fullName evidence="14">Ubiquinol oxidase polypeptide IV</fullName>
    </alternativeName>
    <alternativeName>
        <fullName evidence="15">Ubiquinol oxidase subunit 4</fullName>
    </alternativeName>
</protein>
<reference evidence="18 19" key="1">
    <citation type="submission" date="2016-11" db="EMBL/GenBank/DDBJ databases">
        <authorList>
            <person name="Jaros S."/>
            <person name="Januszkiewicz K."/>
            <person name="Wedrychowicz H."/>
        </authorList>
    </citation>
    <scope>NUCLEOTIDE SEQUENCE [LARGE SCALE GENOMIC DNA]</scope>
    <source>
        <strain evidence="18 19">GAS242</strain>
    </source>
</reference>
<keyword evidence="5" id="KW-0813">Transport</keyword>
<evidence type="ECO:0000256" key="10">
    <source>
        <dbReference type="ARBA" id="ARBA00023002"/>
    </source>
</evidence>
<proteinExistence type="inferred from homology"/>
<dbReference type="Proteomes" id="UP000190675">
    <property type="component" value="Chromosome I"/>
</dbReference>
<comment type="similarity">
    <text evidence="2">Belongs to the cytochrome c oxidase bacterial subunit 4 family.</text>
</comment>
<evidence type="ECO:0000256" key="13">
    <source>
        <dbReference type="ARBA" id="ARBA00030071"/>
    </source>
</evidence>
<evidence type="ECO:0000256" key="3">
    <source>
        <dbReference type="ARBA" id="ARBA00011700"/>
    </source>
</evidence>
<evidence type="ECO:0000256" key="4">
    <source>
        <dbReference type="ARBA" id="ARBA00014689"/>
    </source>
</evidence>
<keyword evidence="9 17" id="KW-1133">Transmembrane helix</keyword>
<keyword evidence="6" id="KW-1003">Cell membrane</keyword>
<dbReference type="InterPro" id="IPR005171">
    <property type="entry name" value="Cyt_c_oxidase_su4_prok"/>
</dbReference>
<accession>A0A1M5KWF9</accession>
<dbReference type="EMBL" id="LT670818">
    <property type="protein sequence ID" value="SHG57144.1"/>
    <property type="molecule type" value="Genomic_DNA"/>
</dbReference>
<dbReference type="GO" id="GO:0009486">
    <property type="term" value="F:cytochrome bo3 ubiquinol oxidase activity"/>
    <property type="evidence" value="ECO:0007669"/>
    <property type="project" value="InterPro"/>
</dbReference>
<dbReference type="PANTHER" id="PTHR36835:SF1">
    <property type="entry name" value="CYTOCHROME BO(3) UBIQUINOL OXIDASE SUBUNIT 4"/>
    <property type="match status" value="1"/>
</dbReference>
<feature type="transmembrane region" description="Helical" evidence="17">
    <location>
        <begin position="53"/>
        <end position="78"/>
    </location>
</feature>
<evidence type="ECO:0000256" key="16">
    <source>
        <dbReference type="ARBA" id="ARBA00032185"/>
    </source>
</evidence>
<dbReference type="InterPro" id="IPR014210">
    <property type="entry name" value="Cyt_o_ubiqinol_oxidase_su4"/>
</dbReference>
<keyword evidence="11 17" id="KW-0472">Membrane</keyword>
<dbReference type="GO" id="GO:0015078">
    <property type="term" value="F:proton transmembrane transporter activity"/>
    <property type="evidence" value="ECO:0007669"/>
    <property type="project" value="TreeGrafter"/>
</dbReference>
<evidence type="ECO:0000256" key="17">
    <source>
        <dbReference type="SAM" id="Phobius"/>
    </source>
</evidence>
<evidence type="ECO:0000256" key="12">
    <source>
        <dbReference type="ARBA" id="ARBA00025694"/>
    </source>
</evidence>
<dbReference type="NCBIfam" id="TIGR02847">
    <property type="entry name" value="CyoD"/>
    <property type="match status" value="1"/>
</dbReference>
<dbReference type="Pfam" id="PF03626">
    <property type="entry name" value="COX4_pro"/>
    <property type="match status" value="1"/>
</dbReference>
<evidence type="ECO:0000256" key="7">
    <source>
        <dbReference type="ARBA" id="ARBA00022692"/>
    </source>
</evidence>
<gene>
    <name evidence="18" type="ORF">SAMN05444169_3111</name>
</gene>
<dbReference type="GO" id="GO:0019646">
    <property type="term" value="P:aerobic electron transport chain"/>
    <property type="evidence" value="ECO:0007669"/>
    <property type="project" value="TreeGrafter"/>
</dbReference>
<dbReference type="RefSeq" id="WP_079566708.1">
    <property type="nucleotide sequence ID" value="NZ_LT670818.1"/>
</dbReference>
<comment type="function">
    <text evidence="12">Cytochrome bo(3) ubiquinol terminal oxidase is the component of the aerobic respiratory chain of E.coli that predominates when cells are grown at high aeration. Has proton pump activity across the membrane in addition to electron transfer, pumping 2 protons/electron.</text>
</comment>
<keyword evidence="8" id="KW-0249">Electron transport</keyword>
<dbReference type="GO" id="GO:0009319">
    <property type="term" value="C:cytochrome o ubiquinol oxidase complex"/>
    <property type="evidence" value="ECO:0007669"/>
    <property type="project" value="TreeGrafter"/>
</dbReference>
<comment type="subunit">
    <text evidence="3">Heterooctamer of two A chains, two B chains, two C chains and two D chains.</text>
</comment>
<keyword evidence="7 17" id="KW-0812">Transmembrane</keyword>
<evidence type="ECO:0000256" key="15">
    <source>
        <dbReference type="ARBA" id="ARBA00031887"/>
    </source>
</evidence>
<dbReference type="OrthoDB" id="2375888at2"/>